<dbReference type="AlphaFoldDB" id="B9TED8"/>
<accession>B9TED8</accession>
<proteinExistence type="predicted"/>
<dbReference type="InParanoid" id="B9TED8"/>
<name>B9TED8_RICCO</name>
<sequence length="116" mass="12858">MTGNSISLLQHSAGQARRLDVLYYGLFFEDAVVVFRIPAAMVGERIHYSNAQHKGNTGEGQFHITHHNLQMHLDNFHECTLSYAQVHAILHDVARKARGVTTGLPNLTALQEPLAA</sequence>
<evidence type="ECO:0000313" key="1">
    <source>
        <dbReference type="EMBL" id="EEF25778.1"/>
    </source>
</evidence>
<gene>
    <name evidence="1" type="ORF">RCOM_1798600</name>
</gene>
<organism evidence="1 2">
    <name type="scientific">Ricinus communis</name>
    <name type="common">Castor bean</name>
    <dbReference type="NCBI Taxonomy" id="3988"/>
    <lineage>
        <taxon>Eukaryota</taxon>
        <taxon>Viridiplantae</taxon>
        <taxon>Streptophyta</taxon>
        <taxon>Embryophyta</taxon>
        <taxon>Tracheophyta</taxon>
        <taxon>Spermatophyta</taxon>
        <taxon>Magnoliopsida</taxon>
        <taxon>eudicotyledons</taxon>
        <taxon>Gunneridae</taxon>
        <taxon>Pentapetalae</taxon>
        <taxon>rosids</taxon>
        <taxon>fabids</taxon>
        <taxon>Malpighiales</taxon>
        <taxon>Euphorbiaceae</taxon>
        <taxon>Acalyphoideae</taxon>
        <taxon>Acalypheae</taxon>
        <taxon>Ricinus</taxon>
    </lineage>
</organism>
<keyword evidence="2" id="KW-1185">Reference proteome</keyword>
<dbReference type="EMBL" id="EQ978945">
    <property type="protein sequence ID" value="EEF25778.1"/>
    <property type="molecule type" value="Genomic_DNA"/>
</dbReference>
<evidence type="ECO:0000313" key="2">
    <source>
        <dbReference type="Proteomes" id="UP000008311"/>
    </source>
</evidence>
<reference evidence="2" key="1">
    <citation type="journal article" date="2010" name="Nat. Biotechnol.">
        <title>Draft genome sequence of the oilseed species Ricinus communis.</title>
        <authorList>
            <person name="Chan A.P."/>
            <person name="Crabtree J."/>
            <person name="Zhao Q."/>
            <person name="Lorenzi H."/>
            <person name="Orvis J."/>
            <person name="Puiu D."/>
            <person name="Melake-Berhan A."/>
            <person name="Jones K.M."/>
            <person name="Redman J."/>
            <person name="Chen G."/>
            <person name="Cahoon E.B."/>
            <person name="Gedil M."/>
            <person name="Stanke M."/>
            <person name="Haas B.J."/>
            <person name="Wortman J.R."/>
            <person name="Fraser-Liggett C.M."/>
            <person name="Ravel J."/>
            <person name="Rabinowicz P.D."/>
        </authorList>
    </citation>
    <scope>NUCLEOTIDE SEQUENCE [LARGE SCALE GENOMIC DNA]</scope>
    <source>
        <strain evidence="2">cv. Hale</strain>
    </source>
</reference>
<dbReference type="Proteomes" id="UP000008311">
    <property type="component" value="Unassembled WGS sequence"/>
</dbReference>
<protein>
    <submittedName>
        <fullName evidence="1">Uncharacterized protein</fullName>
    </submittedName>
</protein>